<reference evidence="1" key="1">
    <citation type="submission" date="2023-07" db="EMBL/GenBank/DDBJ databases">
        <authorList>
            <person name="Kim M.K."/>
        </authorList>
    </citation>
    <scope>NUCLEOTIDE SEQUENCE</scope>
    <source>
        <strain evidence="1">M29</strain>
    </source>
</reference>
<evidence type="ECO:0000313" key="1">
    <source>
        <dbReference type="EMBL" id="MDO7849003.1"/>
    </source>
</evidence>
<evidence type="ECO:0000313" key="2">
    <source>
        <dbReference type="Proteomes" id="UP001167796"/>
    </source>
</evidence>
<dbReference type="RefSeq" id="WP_305013670.1">
    <property type="nucleotide sequence ID" value="NZ_JAUQSX010000014.1"/>
</dbReference>
<organism evidence="1 2">
    <name type="scientific">Hymenobacter mellowenesis</name>
    <dbReference type="NCBI Taxonomy" id="3063995"/>
    <lineage>
        <taxon>Bacteria</taxon>
        <taxon>Pseudomonadati</taxon>
        <taxon>Bacteroidota</taxon>
        <taxon>Cytophagia</taxon>
        <taxon>Cytophagales</taxon>
        <taxon>Hymenobacteraceae</taxon>
        <taxon>Hymenobacter</taxon>
    </lineage>
</organism>
<keyword evidence="2" id="KW-1185">Reference proteome</keyword>
<dbReference type="Proteomes" id="UP001167796">
    <property type="component" value="Unassembled WGS sequence"/>
</dbReference>
<comment type="caution">
    <text evidence="1">The sequence shown here is derived from an EMBL/GenBank/DDBJ whole genome shotgun (WGS) entry which is preliminary data.</text>
</comment>
<accession>A0ABT9AHF9</accession>
<dbReference type="EMBL" id="JAUQSX010000014">
    <property type="protein sequence ID" value="MDO7849003.1"/>
    <property type="molecule type" value="Genomic_DNA"/>
</dbReference>
<sequence>MPQNVPNFSARNKSIGSTGLTTDVNADSVQIAAITAFINGLEPSAFISGTYTAGADGAQTITVPNAVLFGSVGVEGPGGSLNPLAYGSGYTQAGNVLTVLAAVNVKAGEVILFSYLAGTVTATYDDTPLQNRLSAVENTLAAAVDVSAVSGAKRVAVVQAIINSLAQTPAGPAFVLDSVAFVSGDPLTGADYIGRTFPDIRNSGLPYVYRCDRAIDSAGVERIIWFRLKIQ</sequence>
<name>A0ABT9AHF9_9BACT</name>
<proteinExistence type="predicted"/>
<protein>
    <submittedName>
        <fullName evidence="1">Uncharacterized protein</fullName>
    </submittedName>
</protein>
<gene>
    <name evidence="1" type="ORF">Q5H92_21745</name>
</gene>